<dbReference type="GO" id="GO:0019277">
    <property type="term" value="P:UDP-N-acetylgalactosamine biosynthetic process"/>
    <property type="evidence" value="ECO:0007669"/>
    <property type="project" value="InterPro"/>
</dbReference>
<protein>
    <recommendedName>
        <fullName evidence="12">UDP-N-acetylglucosamine 1-carboxyvinyltransferase</fullName>
        <ecNumber evidence="11">2.5.1.7</ecNumber>
    </recommendedName>
    <alternativeName>
        <fullName evidence="13">Enoylpyruvate transferase</fullName>
    </alternativeName>
    <alternativeName>
        <fullName evidence="14">UDP-N-acetylglucosamine enolpyruvyl transferase</fullName>
    </alternativeName>
</protein>
<keyword evidence="8" id="KW-0131">Cell cycle</keyword>
<evidence type="ECO:0000256" key="3">
    <source>
        <dbReference type="ARBA" id="ARBA00022490"/>
    </source>
</evidence>
<reference evidence="18" key="1">
    <citation type="journal article" date="2019" name="Science">
        <title>Mutation of a bHLH transcription factor allowed almond domestication.</title>
        <authorList>
            <person name="Sanchez-Perez R."/>
            <person name="Pavan S."/>
            <person name="Mazzeo R."/>
            <person name="Moldovan C."/>
            <person name="Aiese Cigliano R."/>
            <person name="Del Cueto J."/>
            <person name="Ricciardi F."/>
            <person name="Lotti C."/>
            <person name="Ricciardi L."/>
            <person name="Dicenta F."/>
            <person name="Lopez-Marques R.L."/>
            <person name="Lindberg Moller B."/>
        </authorList>
    </citation>
    <scope>NUCLEOTIDE SEQUENCE</scope>
</reference>
<keyword evidence="3" id="KW-0963">Cytoplasm</keyword>
<evidence type="ECO:0000256" key="14">
    <source>
        <dbReference type="ARBA" id="ARBA00042842"/>
    </source>
</evidence>
<evidence type="ECO:0000313" key="18">
    <source>
        <dbReference type="EMBL" id="BBH01672.1"/>
    </source>
</evidence>
<evidence type="ECO:0000256" key="6">
    <source>
        <dbReference type="ARBA" id="ARBA00022960"/>
    </source>
</evidence>
<dbReference type="GO" id="GO:0008760">
    <property type="term" value="F:UDP-N-acetylglucosamine 1-carboxyvinyltransferase activity"/>
    <property type="evidence" value="ECO:0007669"/>
    <property type="project" value="UniProtKB-EC"/>
</dbReference>
<evidence type="ECO:0000256" key="11">
    <source>
        <dbReference type="ARBA" id="ARBA00039108"/>
    </source>
</evidence>
<evidence type="ECO:0000256" key="16">
    <source>
        <dbReference type="SAM" id="MobiDB-lite"/>
    </source>
</evidence>
<dbReference type="Pfam" id="PF00275">
    <property type="entry name" value="EPSP_synthase"/>
    <property type="match status" value="1"/>
</dbReference>
<sequence>MGGQLGKAANEELGGNSSQMASCSTFNLSPSSKPTKPLPHYLLKPLIHEPETETRTQIQTPYPKLIITGPSKLSGHVPISGSKNSALPILAATLCCSGTSKIHNVPNLFDTRTMASVLASLGAKVEVFNNEILVNTDGVDSVEPKSDEIRKIRGGFFVIGPLVARFGEAVVALPGGCNIGTRPVDLYIRGLQALGAVVELRDGKVQAYAANGRGLVGGSFQLDYASVGATETLMMAACMADGMTVLYNVAREPEVVDLARFLNDSGACVEGAGSNQLVIKGKPLLHGSECVIAADRIEAGTFMLAAAITRSCISISPVIPCQMSCLIHKLSAAGCKIRQYSHDTLEVSAVSRCGGENLQSFEVKTGPYPGFPTDLQPQIMALLTTCNGLSPVEESVFDKRMGHVSELLKLGAKIQVCASTALVFGKDNGSFLSGSSLVANDIRGGMSLVLAGLAAEGTTDISGVAHIDRGYENLDMKLHSLGADVKRLMPLAS</sequence>
<dbReference type="PANTHER" id="PTHR43783:SF1">
    <property type="entry name" value="UDP-N-ACETYLGLUCOSAMINE 1-CARBOXYVINYLTRANSFERASE"/>
    <property type="match status" value="1"/>
</dbReference>
<dbReference type="GO" id="GO:0005737">
    <property type="term" value="C:cytoplasm"/>
    <property type="evidence" value="ECO:0007669"/>
    <property type="project" value="UniProtKB-SubCell"/>
</dbReference>
<evidence type="ECO:0000256" key="5">
    <source>
        <dbReference type="ARBA" id="ARBA00022679"/>
    </source>
</evidence>
<evidence type="ECO:0000256" key="10">
    <source>
        <dbReference type="ARBA" id="ARBA00038367"/>
    </source>
</evidence>
<dbReference type="InterPro" id="IPR013792">
    <property type="entry name" value="RNA3'P_cycl/enolpyr_Trfase_a/b"/>
</dbReference>
<evidence type="ECO:0000256" key="9">
    <source>
        <dbReference type="ARBA" id="ARBA00023316"/>
    </source>
</evidence>
<accession>A0A4Y1RC07</accession>
<keyword evidence="18" id="KW-0670">Pyruvate</keyword>
<gene>
    <name evidence="18" type="ORF">Prudu_012011</name>
</gene>
<dbReference type="InterPro" id="IPR036968">
    <property type="entry name" value="Enolpyruvate_Tfrase_sf"/>
</dbReference>
<comment type="catalytic activity">
    <reaction evidence="15">
        <text>phosphoenolpyruvate + UDP-N-acetyl-alpha-D-glucosamine = UDP-N-acetyl-3-O-(1-carboxyvinyl)-alpha-D-glucosamine + phosphate</text>
        <dbReference type="Rhea" id="RHEA:18681"/>
        <dbReference type="ChEBI" id="CHEBI:43474"/>
        <dbReference type="ChEBI" id="CHEBI:57705"/>
        <dbReference type="ChEBI" id="CHEBI:58702"/>
        <dbReference type="ChEBI" id="CHEBI:68483"/>
        <dbReference type="EC" id="2.5.1.7"/>
    </reaction>
</comment>
<proteinExistence type="inferred from homology"/>
<evidence type="ECO:0000256" key="15">
    <source>
        <dbReference type="ARBA" id="ARBA00047527"/>
    </source>
</evidence>
<evidence type="ECO:0000256" key="2">
    <source>
        <dbReference type="ARBA" id="ARBA00004752"/>
    </source>
</evidence>
<evidence type="ECO:0000256" key="1">
    <source>
        <dbReference type="ARBA" id="ARBA00004496"/>
    </source>
</evidence>
<dbReference type="GO" id="GO:0071555">
    <property type="term" value="P:cell wall organization"/>
    <property type="evidence" value="ECO:0007669"/>
    <property type="project" value="UniProtKB-KW"/>
</dbReference>
<dbReference type="InterPro" id="IPR001986">
    <property type="entry name" value="Enolpyruvate_Tfrase_dom"/>
</dbReference>
<keyword evidence="9" id="KW-0961">Cell wall biogenesis/degradation</keyword>
<dbReference type="InterPro" id="IPR050068">
    <property type="entry name" value="MurA_subfamily"/>
</dbReference>
<evidence type="ECO:0000256" key="8">
    <source>
        <dbReference type="ARBA" id="ARBA00023306"/>
    </source>
</evidence>
<evidence type="ECO:0000256" key="13">
    <source>
        <dbReference type="ARBA" id="ARBA00042443"/>
    </source>
</evidence>
<dbReference type="CDD" id="cd01555">
    <property type="entry name" value="UdpNAET"/>
    <property type="match status" value="1"/>
</dbReference>
<dbReference type="InterPro" id="IPR005750">
    <property type="entry name" value="UDP_GlcNAc_COvinyl_MurA"/>
</dbReference>
<keyword evidence="6" id="KW-0133">Cell shape</keyword>
<feature type="region of interest" description="Disordered" evidence="16">
    <location>
        <begin position="1"/>
        <end position="32"/>
    </location>
</feature>
<comment type="subcellular location">
    <subcellularLocation>
        <location evidence="1">Cytoplasm</location>
    </subcellularLocation>
</comment>
<comment type="pathway">
    <text evidence="2">Cell wall biogenesis; peptidoglycan biosynthesis.</text>
</comment>
<dbReference type="EC" id="2.5.1.7" evidence="11"/>
<dbReference type="AlphaFoldDB" id="A0A4Y1RC07"/>
<evidence type="ECO:0000259" key="17">
    <source>
        <dbReference type="Pfam" id="PF00275"/>
    </source>
</evidence>
<dbReference type="Gene3D" id="3.65.10.10">
    <property type="entry name" value="Enolpyruvate transferase domain"/>
    <property type="match status" value="2"/>
</dbReference>
<evidence type="ECO:0000256" key="7">
    <source>
        <dbReference type="ARBA" id="ARBA00022984"/>
    </source>
</evidence>
<evidence type="ECO:0000256" key="4">
    <source>
        <dbReference type="ARBA" id="ARBA00022618"/>
    </source>
</evidence>
<feature type="compositionally biased region" description="Polar residues" evidence="16">
    <location>
        <begin position="15"/>
        <end position="27"/>
    </location>
</feature>
<dbReference type="NCBIfam" id="TIGR01072">
    <property type="entry name" value="murA"/>
    <property type="match status" value="1"/>
</dbReference>
<organism evidence="18">
    <name type="scientific">Prunus dulcis</name>
    <name type="common">Almond</name>
    <name type="synonym">Amygdalus dulcis</name>
    <dbReference type="NCBI Taxonomy" id="3755"/>
    <lineage>
        <taxon>Eukaryota</taxon>
        <taxon>Viridiplantae</taxon>
        <taxon>Streptophyta</taxon>
        <taxon>Embryophyta</taxon>
        <taxon>Tracheophyta</taxon>
        <taxon>Spermatophyta</taxon>
        <taxon>Magnoliopsida</taxon>
        <taxon>eudicotyledons</taxon>
        <taxon>Gunneridae</taxon>
        <taxon>Pentapetalae</taxon>
        <taxon>rosids</taxon>
        <taxon>fabids</taxon>
        <taxon>Rosales</taxon>
        <taxon>Rosaceae</taxon>
        <taxon>Amygdaloideae</taxon>
        <taxon>Amygdaleae</taxon>
        <taxon>Prunus</taxon>
    </lineage>
</organism>
<dbReference type="EMBL" id="AP019300">
    <property type="protein sequence ID" value="BBH01672.1"/>
    <property type="molecule type" value="Genomic_DNA"/>
</dbReference>
<feature type="domain" description="Enolpyruvate transferase" evidence="17">
    <location>
        <begin position="68"/>
        <end position="475"/>
    </location>
</feature>
<dbReference type="NCBIfam" id="NF006873">
    <property type="entry name" value="PRK09369.1"/>
    <property type="match status" value="1"/>
</dbReference>
<name>A0A4Y1RC07_PRUDU</name>
<keyword evidence="5 18" id="KW-0808">Transferase</keyword>
<dbReference type="GO" id="GO:0008360">
    <property type="term" value="P:regulation of cell shape"/>
    <property type="evidence" value="ECO:0007669"/>
    <property type="project" value="UniProtKB-KW"/>
</dbReference>
<dbReference type="SUPFAM" id="SSF55205">
    <property type="entry name" value="EPT/RTPC-like"/>
    <property type="match status" value="1"/>
</dbReference>
<dbReference type="PANTHER" id="PTHR43783">
    <property type="entry name" value="UDP-N-ACETYLGLUCOSAMINE 1-CARBOXYVINYLTRANSFERASE"/>
    <property type="match status" value="1"/>
</dbReference>
<keyword evidence="7" id="KW-0573">Peptidoglycan synthesis</keyword>
<dbReference type="HAMAP" id="MF_00111">
    <property type="entry name" value="MurA"/>
    <property type="match status" value="1"/>
</dbReference>
<evidence type="ECO:0000256" key="12">
    <source>
        <dbReference type="ARBA" id="ARBA00039754"/>
    </source>
</evidence>
<keyword evidence="4" id="KW-0132">Cell division</keyword>
<dbReference type="GO" id="GO:0051301">
    <property type="term" value="P:cell division"/>
    <property type="evidence" value="ECO:0007669"/>
    <property type="project" value="UniProtKB-KW"/>
</dbReference>
<comment type="similarity">
    <text evidence="10">Belongs to the EPSP synthase family. MurA subfamily.</text>
</comment>